<name>F2VJI3_9ADEN</name>
<feature type="region of interest" description="Disordered" evidence="1">
    <location>
        <begin position="59"/>
        <end position="78"/>
    </location>
</feature>
<organism evidence="2 3">
    <name type="scientific">Fowl aviadenovirus C</name>
    <dbReference type="NCBI Taxonomy" id="190063"/>
    <lineage>
        <taxon>Viruses</taxon>
        <taxon>Varidnaviria</taxon>
        <taxon>Bamfordvirae</taxon>
        <taxon>Preplasmiviricota</taxon>
        <taxon>Polisuviricotina</taxon>
        <taxon>Pharingeaviricetes</taxon>
        <taxon>Rowavirales</taxon>
        <taxon>Adenoviridae</taxon>
        <taxon>Aviadenovirus</taxon>
        <taxon>Aviadenovirus hydropericardii</taxon>
    </lineage>
</organism>
<dbReference type="EMBL" id="GU188428">
    <property type="protein sequence ID" value="ADQ39070.1"/>
    <property type="molecule type" value="Genomic_DNA"/>
</dbReference>
<dbReference type="OrthoDB" id="25465at10239"/>
<dbReference type="Proteomes" id="UP000161550">
    <property type="component" value="Segment"/>
</dbReference>
<evidence type="ECO:0000313" key="3">
    <source>
        <dbReference type="Proteomes" id="UP000161550"/>
    </source>
</evidence>
<dbReference type="KEGG" id="vg:10399486"/>
<evidence type="ECO:0000256" key="1">
    <source>
        <dbReference type="SAM" id="MobiDB-lite"/>
    </source>
</evidence>
<accession>F2VJI3</accession>
<reference evidence="2 3" key="1">
    <citation type="journal article" date="2011" name="J. Gen. Virol.">
        <title>Coding potential and transcript analysis of fowl adenovirus 4: insight into upstream ORFs as common sequence features in adenoviral transcripts.</title>
        <authorList>
            <person name="Griffin B.D."/>
            <person name="Nagy E."/>
        </authorList>
    </citation>
    <scope>NUCLEOTIDE SEQUENCE [LARGE SCALE GENOMIC DNA]</scope>
    <source>
        <strain evidence="2">ON1</strain>
    </source>
</reference>
<dbReference type="InterPro" id="IPR057648">
    <property type="entry name" value="U_exon-like"/>
</dbReference>
<protein>
    <submittedName>
        <fullName evidence="2">U exon</fullName>
    </submittedName>
</protein>
<evidence type="ECO:0000313" key="2">
    <source>
        <dbReference type="EMBL" id="ADQ39070.1"/>
    </source>
</evidence>
<proteinExistence type="predicted"/>
<dbReference type="Pfam" id="PF23683">
    <property type="entry name" value="U_exon"/>
    <property type="match status" value="1"/>
</dbReference>
<sequence length="78" mass="9425">MAEPRRYWLKINDQAMLRFDEPLNPGFVFWLRRKFRARVHSEGGERVVMTRKEPFSASEMQELYSETDYRQQRVSTAP</sequence>
<dbReference type="RefSeq" id="YP_004346938.1">
    <property type="nucleotide sequence ID" value="NC_015323.1"/>
</dbReference>
<dbReference type="GeneID" id="10399486"/>